<keyword evidence="7" id="KW-0315">Glutamine amidotransferase</keyword>
<feature type="non-terminal residue" evidence="11">
    <location>
        <position position="128"/>
    </location>
</feature>
<keyword evidence="6" id="KW-0067">ATP-binding</keyword>
<gene>
    <name evidence="11" type="ORF">S03H2_70042</name>
</gene>
<dbReference type="GO" id="GO:0003883">
    <property type="term" value="F:CTP synthase activity"/>
    <property type="evidence" value="ECO:0007669"/>
    <property type="project" value="UniProtKB-EC"/>
</dbReference>
<dbReference type="Gene3D" id="3.40.50.880">
    <property type="match status" value="1"/>
</dbReference>
<reference evidence="11" key="1">
    <citation type="journal article" date="2014" name="Front. Microbiol.">
        <title>High frequency of phylogenetically diverse reductive dehalogenase-homologous genes in deep subseafloor sedimentary metagenomes.</title>
        <authorList>
            <person name="Kawai M."/>
            <person name="Futagami T."/>
            <person name="Toyoda A."/>
            <person name="Takaki Y."/>
            <person name="Nishi S."/>
            <person name="Hori S."/>
            <person name="Arai W."/>
            <person name="Tsubouchi T."/>
            <person name="Morono Y."/>
            <person name="Uchiyama I."/>
            <person name="Ito T."/>
            <person name="Fujiyama A."/>
            <person name="Inagaki F."/>
            <person name="Takami H."/>
        </authorList>
    </citation>
    <scope>NUCLEOTIDE SEQUENCE</scope>
    <source>
        <strain evidence="11">Expedition CK06-06</strain>
    </source>
</reference>
<dbReference type="GO" id="GO:0005524">
    <property type="term" value="F:ATP binding"/>
    <property type="evidence" value="ECO:0007669"/>
    <property type="project" value="UniProtKB-KW"/>
</dbReference>
<protein>
    <recommendedName>
        <fullName evidence="3">CTP synthase (glutamine hydrolyzing)</fullName>
        <ecNumber evidence="3">6.3.4.2</ecNumber>
    </recommendedName>
</protein>
<keyword evidence="5" id="KW-0547">Nucleotide-binding</keyword>
<name>X1K5B6_9ZZZZ</name>
<proteinExistence type="inferred from homology"/>
<dbReference type="Pfam" id="PF00117">
    <property type="entry name" value="GATase"/>
    <property type="match status" value="1"/>
</dbReference>
<dbReference type="AlphaFoldDB" id="X1K5B6"/>
<evidence type="ECO:0000259" key="10">
    <source>
        <dbReference type="Pfam" id="PF00117"/>
    </source>
</evidence>
<dbReference type="InterPro" id="IPR004468">
    <property type="entry name" value="CTP_synthase"/>
</dbReference>
<comment type="similarity">
    <text evidence="2">Belongs to the CTP synthase family.</text>
</comment>
<dbReference type="PANTHER" id="PTHR11550">
    <property type="entry name" value="CTP SYNTHASE"/>
    <property type="match status" value="1"/>
</dbReference>
<dbReference type="GO" id="GO:0044210">
    <property type="term" value="P:'de novo' CTP biosynthetic process"/>
    <property type="evidence" value="ECO:0007669"/>
    <property type="project" value="UniProtKB-UniPathway"/>
</dbReference>
<dbReference type="PANTHER" id="PTHR11550:SF0">
    <property type="entry name" value="CTP SYNTHASE-RELATED"/>
    <property type="match status" value="1"/>
</dbReference>
<comment type="pathway">
    <text evidence="1">Pyrimidine metabolism; CTP biosynthesis via de novo pathway; CTP from UDP: step 2/2.</text>
</comment>
<evidence type="ECO:0000313" key="11">
    <source>
        <dbReference type="EMBL" id="GAI01758.1"/>
    </source>
</evidence>
<accession>X1K5B6</accession>
<dbReference type="GO" id="GO:0019856">
    <property type="term" value="P:pyrimidine nucleobase biosynthetic process"/>
    <property type="evidence" value="ECO:0007669"/>
    <property type="project" value="TreeGrafter"/>
</dbReference>
<dbReference type="InterPro" id="IPR029062">
    <property type="entry name" value="Class_I_gatase-like"/>
</dbReference>
<evidence type="ECO:0000256" key="4">
    <source>
        <dbReference type="ARBA" id="ARBA00022598"/>
    </source>
</evidence>
<evidence type="ECO:0000256" key="9">
    <source>
        <dbReference type="ARBA" id="ARBA00047781"/>
    </source>
</evidence>
<comment type="catalytic activity">
    <reaction evidence="9">
        <text>UTP + L-glutamine + ATP + H2O = CTP + L-glutamate + ADP + phosphate + 2 H(+)</text>
        <dbReference type="Rhea" id="RHEA:26426"/>
        <dbReference type="ChEBI" id="CHEBI:15377"/>
        <dbReference type="ChEBI" id="CHEBI:15378"/>
        <dbReference type="ChEBI" id="CHEBI:29985"/>
        <dbReference type="ChEBI" id="CHEBI:30616"/>
        <dbReference type="ChEBI" id="CHEBI:37563"/>
        <dbReference type="ChEBI" id="CHEBI:43474"/>
        <dbReference type="ChEBI" id="CHEBI:46398"/>
        <dbReference type="ChEBI" id="CHEBI:58359"/>
        <dbReference type="ChEBI" id="CHEBI:456216"/>
        <dbReference type="EC" id="6.3.4.2"/>
    </reaction>
</comment>
<dbReference type="InterPro" id="IPR017926">
    <property type="entry name" value="GATASE"/>
</dbReference>
<evidence type="ECO:0000256" key="3">
    <source>
        <dbReference type="ARBA" id="ARBA00012291"/>
    </source>
</evidence>
<dbReference type="UniPathway" id="UPA00159">
    <property type="reaction ID" value="UER00277"/>
</dbReference>
<dbReference type="GO" id="GO:0042802">
    <property type="term" value="F:identical protein binding"/>
    <property type="evidence" value="ECO:0007669"/>
    <property type="project" value="TreeGrafter"/>
</dbReference>
<evidence type="ECO:0000256" key="7">
    <source>
        <dbReference type="ARBA" id="ARBA00022962"/>
    </source>
</evidence>
<feature type="non-terminal residue" evidence="11">
    <location>
        <position position="1"/>
    </location>
</feature>
<dbReference type="PROSITE" id="PS51273">
    <property type="entry name" value="GATASE_TYPE_1"/>
    <property type="match status" value="1"/>
</dbReference>
<evidence type="ECO:0000256" key="8">
    <source>
        <dbReference type="ARBA" id="ARBA00022975"/>
    </source>
</evidence>
<organism evidence="11">
    <name type="scientific">marine sediment metagenome</name>
    <dbReference type="NCBI Taxonomy" id="412755"/>
    <lineage>
        <taxon>unclassified sequences</taxon>
        <taxon>metagenomes</taxon>
        <taxon>ecological metagenomes</taxon>
    </lineage>
</organism>
<dbReference type="EMBL" id="BARU01046429">
    <property type="protein sequence ID" value="GAI01758.1"/>
    <property type="molecule type" value="Genomic_DNA"/>
</dbReference>
<dbReference type="EC" id="6.3.4.2" evidence="3"/>
<evidence type="ECO:0000256" key="5">
    <source>
        <dbReference type="ARBA" id="ARBA00022741"/>
    </source>
</evidence>
<keyword evidence="4" id="KW-0436">Ligase</keyword>
<comment type="caution">
    <text evidence="11">The sequence shown here is derived from an EMBL/GenBank/DDBJ whole genome shotgun (WGS) entry which is preliminary data.</text>
</comment>
<evidence type="ECO:0000256" key="1">
    <source>
        <dbReference type="ARBA" id="ARBA00005171"/>
    </source>
</evidence>
<sequence>EFARNVLSLEGANSTEFAPETPHPVIDVMEEQKKILRMGGTMRLGAYPCNLKEGSLALGAYGKKEISERHRHRYEFNNSYRDIFEKHGMVFSGIYREGNLLEIMELNNHPWFVAVQFHPEFKSKPVDV</sequence>
<evidence type="ECO:0000256" key="2">
    <source>
        <dbReference type="ARBA" id="ARBA00007533"/>
    </source>
</evidence>
<keyword evidence="8" id="KW-0665">Pyrimidine biosynthesis</keyword>
<feature type="domain" description="Glutamine amidotransferase" evidence="10">
    <location>
        <begin position="31"/>
        <end position="126"/>
    </location>
</feature>
<dbReference type="SUPFAM" id="SSF52317">
    <property type="entry name" value="Class I glutamine amidotransferase-like"/>
    <property type="match status" value="1"/>
</dbReference>
<evidence type="ECO:0000256" key="6">
    <source>
        <dbReference type="ARBA" id="ARBA00022840"/>
    </source>
</evidence>
<dbReference type="GO" id="GO:0005829">
    <property type="term" value="C:cytosol"/>
    <property type="evidence" value="ECO:0007669"/>
    <property type="project" value="TreeGrafter"/>
</dbReference>